<feature type="region of interest" description="Disordered" evidence="2">
    <location>
        <begin position="34"/>
        <end position="74"/>
    </location>
</feature>
<feature type="compositionally biased region" description="Basic and acidic residues" evidence="2">
    <location>
        <begin position="609"/>
        <end position="625"/>
    </location>
</feature>
<evidence type="ECO:0000313" key="5">
    <source>
        <dbReference type="Proteomes" id="UP001152797"/>
    </source>
</evidence>
<organism evidence="3">
    <name type="scientific">Cladocopium goreaui</name>
    <dbReference type="NCBI Taxonomy" id="2562237"/>
    <lineage>
        <taxon>Eukaryota</taxon>
        <taxon>Sar</taxon>
        <taxon>Alveolata</taxon>
        <taxon>Dinophyceae</taxon>
        <taxon>Suessiales</taxon>
        <taxon>Symbiodiniaceae</taxon>
        <taxon>Cladocopium</taxon>
    </lineage>
</organism>
<feature type="region of interest" description="Disordered" evidence="2">
    <location>
        <begin position="1"/>
        <end position="22"/>
    </location>
</feature>
<feature type="compositionally biased region" description="Low complexity" evidence="2">
    <location>
        <begin position="92"/>
        <end position="102"/>
    </location>
</feature>
<feature type="region of interest" description="Disordered" evidence="2">
    <location>
        <begin position="560"/>
        <end position="634"/>
    </location>
</feature>
<name>A0A9P1DC53_9DINO</name>
<feature type="region of interest" description="Disordered" evidence="2">
    <location>
        <begin position="380"/>
        <end position="410"/>
    </location>
</feature>
<feature type="coiled-coil region" evidence="1">
    <location>
        <begin position="466"/>
        <end position="500"/>
    </location>
</feature>
<feature type="compositionally biased region" description="Basic and acidic residues" evidence="2">
    <location>
        <begin position="307"/>
        <end position="330"/>
    </location>
</feature>
<evidence type="ECO:0000313" key="3">
    <source>
        <dbReference type="EMBL" id="CAI4006334.1"/>
    </source>
</evidence>
<feature type="compositionally biased region" description="Gly residues" evidence="2">
    <location>
        <begin position="395"/>
        <end position="408"/>
    </location>
</feature>
<dbReference type="EMBL" id="CAMXCT010003802">
    <property type="protein sequence ID" value="CAI4006334.1"/>
    <property type="molecule type" value="Genomic_DNA"/>
</dbReference>
<evidence type="ECO:0000256" key="1">
    <source>
        <dbReference type="SAM" id="Coils"/>
    </source>
</evidence>
<feature type="region of interest" description="Disordered" evidence="2">
    <location>
        <begin position="87"/>
        <end position="162"/>
    </location>
</feature>
<feature type="compositionally biased region" description="Low complexity" evidence="2">
    <location>
        <begin position="560"/>
        <end position="569"/>
    </location>
</feature>
<reference evidence="3" key="1">
    <citation type="submission" date="2022-10" db="EMBL/GenBank/DDBJ databases">
        <authorList>
            <person name="Chen Y."/>
            <person name="Dougan E. K."/>
            <person name="Chan C."/>
            <person name="Rhodes N."/>
            <person name="Thang M."/>
        </authorList>
    </citation>
    <scope>NUCLEOTIDE SEQUENCE</scope>
</reference>
<reference evidence="4" key="2">
    <citation type="submission" date="2024-04" db="EMBL/GenBank/DDBJ databases">
        <authorList>
            <person name="Chen Y."/>
            <person name="Shah S."/>
            <person name="Dougan E. K."/>
            <person name="Thang M."/>
            <person name="Chan C."/>
        </authorList>
    </citation>
    <scope>NUCLEOTIDE SEQUENCE [LARGE SCALE GENOMIC DNA]</scope>
</reference>
<feature type="region of interest" description="Disordered" evidence="2">
    <location>
        <begin position="903"/>
        <end position="973"/>
    </location>
</feature>
<feature type="region of interest" description="Disordered" evidence="2">
    <location>
        <begin position="219"/>
        <end position="264"/>
    </location>
</feature>
<keyword evidence="1" id="KW-0175">Coiled coil</keyword>
<dbReference type="AlphaFoldDB" id="A0A9P1DC53"/>
<gene>
    <name evidence="3" type="ORF">C1SCF055_LOCUS31980</name>
</gene>
<dbReference type="EMBL" id="CAMXCT020003802">
    <property type="protein sequence ID" value="CAL1159709.1"/>
    <property type="molecule type" value="Genomic_DNA"/>
</dbReference>
<feature type="region of interest" description="Disordered" evidence="2">
    <location>
        <begin position="852"/>
        <end position="872"/>
    </location>
</feature>
<feature type="compositionally biased region" description="Basic and acidic residues" evidence="2">
    <location>
        <begin position="103"/>
        <end position="114"/>
    </location>
</feature>
<proteinExistence type="predicted"/>
<feature type="compositionally biased region" description="Basic and acidic residues" evidence="2">
    <location>
        <begin position="245"/>
        <end position="254"/>
    </location>
</feature>
<feature type="compositionally biased region" description="Basic and acidic residues" evidence="2">
    <location>
        <begin position="852"/>
        <end position="866"/>
    </location>
</feature>
<protein>
    <recommendedName>
        <fullName evidence="6">Fibrous sheath-interacting protein 1</fullName>
    </recommendedName>
</protein>
<dbReference type="OrthoDB" id="427988at2759"/>
<evidence type="ECO:0000313" key="4">
    <source>
        <dbReference type="EMBL" id="CAL1159709.1"/>
    </source>
</evidence>
<feature type="region of interest" description="Disordered" evidence="2">
    <location>
        <begin position="292"/>
        <end position="330"/>
    </location>
</feature>
<feature type="region of interest" description="Disordered" evidence="2">
    <location>
        <begin position="506"/>
        <end position="545"/>
    </location>
</feature>
<comment type="caution">
    <text evidence="3">The sequence shown here is derived from an EMBL/GenBank/DDBJ whole genome shotgun (WGS) entry which is preliminary data.</text>
</comment>
<evidence type="ECO:0008006" key="6">
    <source>
        <dbReference type="Google" id="ProtNLM"/>
    </source>
</evidence>
<keyword evidence="5" id="KW-1185">Reference proteome</keyword>
<feature type="compositionally biased region" description="Acidic residues" evidence="2">
    <location>
        <begin position="951"/>
        <end position="962"/>
    </location>
</feature>
<sequence length="1030" mass="110817">MSRPRPRSASLKALPPDQPVQTVEVQNISPAVHWSVNSKEKPGVRPRPLKSVSLKLAKGDGSPTAATRSNSAGAAWGSGELLIDGRQCIHKAGAPGASGASGPDRRGTEADKAGRRPSALPRSEFIETPARPPGLPKAAPSTRPTAAVPDDEAEARPSSASYQRAAAIYASLPTPGGTRTLVRDADGFIFRPTVEAEVKAAPPQRLRPGSRGLNELVASLTKPRENPRPAEAHPVEVPRGVSTDLPDRPDRPEPRIAWSEGAPDDAVENFFDASDLAAQIRRDWLAKQLSELEASSCESKQDGASLRTEDGRRSMGELERSLAKAKERAEKNRKELKGYMESLRSKLFQADGDLAATNEELLVSLPPDFDDVVDINASLTSAERRRSKPRSISSEGGGGTQGRAGGGSELAEGFRLPTFLEKYFYDEKAVELPIVQMQHEDTELDKVARQVARLDALLSRREADGLARLKAAKEELAATKEHLRRESEQSEAEKIELLKKLKEKGFLRSSSSTSKAASAASSSANSPRHSSSVACMSPSKTSSEVDWSGWECSVELETPSTAAPAKSAPFVAQPGVEHVKEDEADTSTFLTATADRNLGPRTGKTGPRSKLEPVVEDTVHERKNEEQEETPSGDERIIVPSPFLEELLHDPYDLNALHAIDDKLAQLVPESEWEAKSIRSATNGSEVSAGVQSKTSKHTVFSHVASSLPGEPVLREQLEEREARKALMAIDDALGRLQEQRQSEQLQPEQLQQLLLQAAASQSAMDSSSKVLTLTAEAGDLEASLQQMLQPLRITTSSNMSPESTGASNSASGALLEAKQILLRLSESNEEWDSTNMEVRCTMAELEDSVRALEEQASRPTAQKEEEPTDDLMLEMSTWATKLEELSREALLVAEQGLPQVQEHTEPDAGGASASVPPDLQAVTAPEGDVGDAGDEGDLGRLVLPSLTMAEEADDGLLDSDAESGSSGNSPVFLPALEVEVTKALDLDLPEGRWSDEELEKLSRAMEEHFGPVKRSFDADAGKGQGEPAG</sequence>
<dbReference type="EMBL" id="CAMXCT030003802">
    <property type="protein sequence ID" value="CAL4793646.1"/>
    <property type="molecule type" value="Genomic_DNA"/>
</dbReference>
<accession>A0A9P1DC53</accession>
<feature type="compositionally biased region" description="Low complexity" evidence="2">
    <location>
        <begin position="509"/>
        <end position="534"/>
    </location>
</feature>
<dbReference type="Proteomes" id="UP001152797">
    <property type="component" value="Unassembled WGS sequence"/>
</dbReference>
<feature type="compositionally biased region" description="Basic and acidic residues" evidence="2">
    <location>
        <begin position="222"/>
        <end position="236"/>
    </location>
</feature>
<evidence type="ECO:0000256" key="2">
    <source>
        <dbReference type="SAM" id="MobiDB-lite"/>
    </source>
</evidence>